<dbReference type="AlphaFoldDB" id="B4CXI6"/>
<evidence type="ECO:0000313" key="2">
    <source>
        <dbReference type="Proteomes" id="UP000005824"/>
    </source>
</evidence>
<proteinExistence type="predicted"/>
<gene>
    <name evidence="1" type="ORF">CfE428DRAFT_1277</name>
</gene>
<sequence>MNTPANTLTQTLAVQSQVHLPGTVGRLLKQIRDLERLAPAFIKARLVRPVPRPNPLTLRVAGIASDYQTDKVFGGFVYVSAGVRVDVTIENNALATSGQDSRCVIDDIDFDDQTKRLQLTGIRQCYELATAAMESGSPYELILVDGPLVLNRSMVPIQRGKSAAHRDVYQSAVEAISKFWAKYREHLFPWNPNGPVIAGVDTTQLGAIAAISQQDLRVPEGRQQILACEGVQLAVLEEALSSETTITSIGERRFIHGIVGSCCRTAAFRMNLQLPEMEPRDVVKEGVIGFHYRAGTQTTPLLVQLLGAEPGWNSTALDLLAGRLMALTVLAGHNAVPLPLQLASREHLALKHFLALYSKSIGAEMKNRSVEDIWLADFDEPLT</sequence>
<name>B4CXI6_9BACT</name>
<evidence type="ECO:0008006" key="3">
    <source>
        <dbReference type="Google" id="ProtNLM"/>
    </source>
</evidence>
<evidence type="ECO:0000313" key="1">
    <source>
        <dbReference type="EMBL" id="EDY20984.1"/>
    </source>
</evidence>
<dbReference type="EMBL" id="ABVL01000003">
    <property type="protein sequence ID" value="EDY20984.1"/>
    <property type="molecule type" value="Genomic_DNA"/>
</dbReference>
<reference evidence="1 2" key="1">
    <citation type="journal article" date="2011" name="J. Bacteriol.">
        <title>Genome sequence of Chthoniobacter flavus Ellin428, an aerobic heterotrophic soil bacterium.</title>
        <authorList>
            <person name="Kant R."/>
            <person name="van Passel M.W."/>
            <person name="Palva A."/>
            <person name="Lucas S."/>
            <person name="Lapidus A."/>
            <person name="Glavina Del Rio T."/>
            <person name="Dalin E."/>
            <person name="Tice H."/>
            <person name="Bruce D."/>
            <person name="Goodwin L."/>
            <person name="Pitluck S."/>
            <person name="Larimer F.W."/>
            <person name="Land M.L."/>
            <person name="Hauser L."/>
            <person name="Sangwan P."/>
            <person name="de Vos W.M."/>
            <person name="Janssen P.H."/>
            <person name="Smidt H."/>
        </authorList>
    </citation>
    <scope>NUCLEOTIDE SEQUENCE [LARGE SCALE GENOMIC DNA]</scope>
    <source>
        <strain evidence="1 2">Ellin428</strain>
    </source>
</reference>
<protein>
    <recommendedName>
        <fullName evidence="3">NurA domain-containing protein</fullName>
    </recommendedName>
</protein>
<keyword evidence="2" id="KW-1185">Reference proteome</keyword>
<dbReference type="InParanoid" id="B4CXI6"/>
<accession>B4CXI6</accession>
<dbReference type="STRING" id="497964.CfE428DRAFT_1277"/>
<comment type="caution">
    <text evidence="1">The sequence shown here is derived from an EMBL/GenBank/DDBJ whole genome shotgun (WGS) entry which is preliminary data.</text>
</comment>
<dbReference type="Proteomes" id="UP000005824">
    <property type="component" value="Unassembled WGS sequence"/>
</dbReference>
<dbReference type="RefSeq" id="WP_006978603.1">
    <property type="nucleotide sequence ID" value="NZ_ABVL01000003.1"/>
</dbReference>
<dbReference type="eggNOG" id="ENOG502ZAE4">
    <property type="taxonomic scope" value="Bacteria"/>
</dbReference>
<organism evidence="1 2">
    <name type="scientific">Chthoniobacter flavus Ellin428</name>
    <dbReference type="NCBI Taxonomy" id="497964"/>
    <lineage>
        <taxon>Bacteria</taxon>
        <taxon>Pseudomonadati</taxon>
        <taxon>Verrucomicrobiota</taxon>
        <taxon>Spartobacteria</taxon>
        <taxon>Chthoniobacterales</taxon>
        <taxon>Chthoniobacteraceae</taxon>
        <taxon>Chthoniobacter</taxon>
    </lineage>
</organism>